<dbReference type="InterPro" id="IPR011990">
    <property type="entry name" value="TPR-like_helical_dom_sf"/>
</dbReference>
<keyword evidence="5" id="KW-0472">Membrane</keyword>
<feature type="repeat" description="TPR" evidence="3">
    <location>
        <begin position="71"/>
        <end position="104"/>
    </location>
</feature>
<keyword evidence="5" id="KW-0812">Transmembrane</keyword>
<keyword evidence="2 3" id="KW-0802">TPR repeat</keyword>
<dbReference type="PROSITE" id="PS50005">
    <property type="entry name" value="TPR"/>
    <property type="match status" value="2"/>
</dbReference>
<dbReference type="Gene3D" id="1.25.40.10">
    <property type="entry name" value="Tetratricopeptide repeat domain"/>
    <property type="match status" value="1"/>
</dbReference>
<evidence type="ECO:0000256" key="2">
    <source>
        <dbReference type="ARBA" id="ARBA00022803"/>
    </source>
</evidence>
<feature type="transmembrane region" description="Helical" evidence="5">
    <location>
        <begin position="166"/>
        <end position="186"/>
    </location>
</feature>
<evidence type="ECO:0000256" key="3">
    <source>
        <dbReference type="PROSITE-ProRule" id="PRU00339"/>
    </source>
</evidence>
<dbReference type="SMART" id="SM00028">
    <property type="entry name" value="TPR"/>
    <property type="match status" value="2"/>
</dbReference>
<evidence type="ECO:0000256" key="1">
    <source>
        <dbReference type="ARBA" id="ARBA00022737"/>
    </source>
</evidence>
<sequence>MSGEFNFSESESPPVPNSVPSLGEPPQELPVSIAEQVHRYCQTAHQLIAETQFEAAIAEYDHALDLQPDNYRLWYQRGLALRKLKRYEGAIANFDLALQLQPEYLPASRSRLYTLLVTQRIWRQLWVGQQKLGNDVSNLFTAFVKTKLPTLVILALVSYASSHSRVTGWIVAGCFLLIMVIGDLIAESQR</sequence>
<feature type="region of interest" description="Disordered" evidence="4">
    <location>
        <begin position="1"/>
        <end position="26"/>
    </location>
</feature>
<reference evidence="6" key="1">
    <citation type="journal article" date="2020" name="mSystems">
        <title>Genome- and Community-Level Interaction Insights into Carbon Utilization and Element Cycling Functions of Hydrothermarchaeota in Hydrothermal Sediment.</title>
        <authorList>
            <person name="Zhou Z."/>
            <person name="Liu Y."/>
            <person name="Xu W."/>
            <person name="Pan J."/>
            <person name="Luo Z.H."/>
            <person name="Li M."/>
        </authorList>
    </citation>
    <scope>NUCLEOTIDE SEQUENCE [LARGE SCALE GENOMIC DNA]</scope>
    <source>
        <strain evidence="6">SpSt-418</strain>
    </source>
</reference>
<name>A0A7C3PDR2_9CYAN</name>
<organism evidence="6">
    <name type="scientific">Oscillatoriales cyanobacterium SpSt-418</name>
    <dbReference type="NCBI Taxonomy" id="2282169"/>
    <lineage>
        <taxon>Bacteria</taxon>
        <taxon>Bacillati</taxon>
        <taxon>Cyanobacteriota</taxon>
        <taxon>Cyanophyceae</taxon>
        <taxon>Oscillatoriophycideae</taxon>
        <taxon>Oscillatoriales</taxon>
    </lineage>
</organism>
<feature type="compositionally biased region" description="Low complexity" evidence="4">
    <location>
        <begin position="1"/>
        <end position="12"/>
    </location>
</feature>
<proteinExistence type="predicted"/>
<comment type="caution">
    <text evidence="6">The sequence shown here is derived from an EMBL/GenBank/DDBJ whole genome shotgun (WGS) entry which is preliminary data.</text>
</comment>
<accession>A0A7C3PDR2</accession>
<dbReference type="EMBL" id="DSRU01000058">
    <property type="protein sequence ID" value="HFM97175.1"/>
    <property type="molecule type" value="Genomic_DNA"/>
</dbReference>
<keyword evidence="1" id="KW-0677">Repeat</keyword>
<dbReference type="AlphaFoldDB" id="A0A7C3PDR2"/>
<dbReference type="InterPro" id="IPR019734">
    <property type="entry name" value="TPR_rpt"/>
</dbReference>
<dbReference type="InterPro" id="IPR051685">
    <property type="entry name" value="Ycf3/AcsC/BcsC/TPR_MFPF"/>
</dbReference>
<dbReference type="PANTHER" id="PTHR44943:SF8">
    <property type="entry name" value="TPR REPEAT-CONTAINING PROTEIN MJ0263"/>
    <property type="match status" value="1"/>
</dbReference>
<dbReference type="SUPFAM" id="SSF48452">
    <property type="entry name" value="TPR-like"/>
    <property type="match status" value="1"/>
</dbReference>
<evidence type="ECO:0000256" key="5">
    <source>
        <dbReference type="SAM" id="Phobius"/>
    </source>
</evidence>
<dbReference type="PANTHER" id="PTHR44943">
    <property type="entry name" value="CELLULOSE SYNTHASE OPERON PROTEIN C"/>
    <property type="match status" value="1"/>
</dbReference>
<evidence type="ECO:0000256" key="4">
    <source>
        <dbReference type="SAM" id="MobiDB-lite"/>
    </source>
</evidence>
<protein>
    <submittedName>
        <fullName evidence="6">Tetratricopeptide repeat protein</fullName>
    </submittedName>
</protein>
<evidence type="ECO:0000313" key="6">
    <source>
        <dbReference type="EMBL" id="HFM97175.1"/>
    </source>
</evidence>
<dbReference type="Pfam" id="PF13432">
    <property type="entry name" value="TPR_16"/>
    <property type="match status" value="1"/>
</dbReference>
<feature type="repeat" description="TPR" evidence="3">
    <location>
        <begin position="37"/>
        <end position="70"/>
    </location>
</feature>
<keyword evidence="5" id="KW-1133">Transmembrane helix</keyword>
<gene>
    <name evidence="6" type="ORF">ENR64_05275</name>
</gene>